<dbReference type="Proteomes" id="UP000675880">
    <property type="component" value="Unassembled WGS sequence"/>
</dbReference>
<evidence type="ECO:0000256" key="1">
    <source>
        <dbReference type="SAM" id="Phobius"/>
    </source>
</evidence>
<keyword evidence="1" id="KW-0472">Membrane</keyword>
<keyword evidence="1" id="KW-1133">Transmembrane helix</keyword>
<feature type="transmembrane region" description="Helical" evidence="1">
    <location>
        <begin position="20"/>
        <end position="39"/>
    </location>
</feature>
<keyword evidence="1" id="KW-0812">Transmembrane</keyword>
<dbReference type="EMBL" id="CAJNBJ010000018">
    <property type="protein sequence ID" value="CAE6789932.1"/>
    <property type="molecule type" value="Genomic_DNA"/>
</dbReference>
<proteinExistence type="predicted"/>
<accession>A0ABN7MB87</accession>
<reference evidence="2 3" key="1">
    <citation type="submission" date="2021-02" db="EMBL/GenBank/DDBJ databases">
        <authorList>
            <person name="Han P."/>
        </authorList>
    </citation>
    <scope>NUCLEOTIDE SEQUENCE [LARGE SCALE GENOMIC DNA]</scope>
    <source>
        <strain evidence="2">Candidatus Nitrospira sp. ZN2</strain>
    </source>
</reference>
<sequence>MEDTMMAQTVLFWASHNLFTVATVCFGAAMLSVMLYTYLHDYVLVARGR</sequence>
<comment type="caution">
    <text evidence="2">The sequence shown here is derived from an EMBL/GenBank/DDBJ whole genome shotgun (WGS) entry which is preliminary data.</text>
</comment>
<protein>
    <submittedName>
        <fullName evidence="2">Uncharacterized protein</fullName>
    </submittedName>
</protein>
<keyword evidence="3" id="KW-1185">Reference proteome</keyword>
<name>A0ABN7MB87_9BACT</name>
<gene>
    <name evidence="2" type="ORF">NSPZN2_50296</name>
</gene>
<evidence type="ECO:0000313" key="2">
    <source>
        <dbReference type="EMBL" id="CAE6789932.1"/>
    </source>
</evidence>
<organism evidence="2 3">
    <name type="scientific">Nitrospira defluvii</name>
    <dbReference type="NCBI Taxonomy" id="330214"/>
    <lineage>
        <taxon>Bacteria</taxon>
        <taxon>Pseudomonadati</taxon>
        <taxon>Nitrospirota</taxon>
        <taxon>Nitrospiria</taxon>
        <taxon>Nitrospirales</taxon>
        <taxon>Nitrospiraceae</taxon>
        <taxon>Nitrospira</taxon>
    </lineage>
</organism>
<evidence type="ECO:0000313" key="3">
    <source>
        <dbReference type="Proteomes" id="UP000675880"/>
    </source>
</evidence>